<name>A0A857J128_9BURK</name>
<dbReference type="Pfam" id="PF01557">
    <property type="entry name" value="FAA_hydrolase"/>
    <property type="match status" value="1"/>
</dbReference>
<protein>
    <submittedName>
        <fullName evidence="3">FAA hydrolase family protein</fullName>
    </submittedName>
</protein>
<accession>A0A857J128</accession>
<organism evidence="3 4">
    <name type="scientific">Xylophilus rhododendri</name>
    <dbReference type="NCBI Taxonomy" id="2697032"/>
    <lineage>
        <taxon>Bacteria</taxon>
        <taxon>Pseudomonadati</taxon>
        <taxon>Pseudomonadota</taxon>
        <taxon>Betaproteobacteria</taxon>
        <taxon>Burkholderiales</taxon>
        <taxon>Xylophilus</taxon>
    </lineage>
</organism>
<dbReference type="SUPFAM" id="SSF56529">
    <property type="entry name" value="FAH"/>
    <property type="match status" value="1"/>
</dbReference>
<evidence type="ECO:0000313" key="3">
    <source>
        <dbReference type="EMBL" id="QHI96668.1"/>
    </source>
</evidence>
<dbReference type="EMBL" id="CP047650">
    <property type="protein sequence ID" value="QHI96668.1"/>
    <property type="molecule type" value="Genomic_DNA"/>
</dbReference>
<keyword evidence="1" id="KW-0479">Metal-binding</keyword>
<evidence type="ECO:0000259" key="2">
    <source>
        <dbReference type="Pfam" id="PF01557"/>
    </source>
</evidence>
<evidence type="ECO:0000313" key="4">
    <source>
        <dbReference type="Proteomes" id="UP000464787"/>
    </source>
</evidence>
<dbReference type="RefSeq" id="WP_160550186.1">
    <property type="nucleotide sequence ID" value="NZ_CP047650.1"/>
</dbReference>
<reference evidence="3 4" key="1">
    <citation type="submission" date="2020-01" db="EMBL/GenBank/DDBJ databases">
        <title>Genome sequencing of strain KACC 21265.</title>
        <authorList>
            <person name="Heo J."/>
            <person name="Kim S.-J."/>
            <person name="Kim J.-S."/>
            <person name="Hong S.-B."/>
            <person name="Kwon S.-W."/>
        </authorList>
    </citation>
    <scope>NUCLEOTIDE SEQUENCE [LARGE SCALE GENOMIC DNA]</scope>
    <source>
        <strain evidence="3 4">KACC 21265</strain>
    </source>
</reference>
<dbReference type="InterPro" id="IPR011234">
    <property type="entry name" value="Fumarylacetoacetase-like_C"/>
</dbReference>
<dbReference type="KEGG" id="xyk:GT347_00870"/>
<dbReference type="Proteomes" id="UP000464787">
    <property type="component" value="Chromosome"/>
</dbReference>
<dbReference type="GO" id="GO:0046872">
    <property type="term" value="F:metal ion binding"/>
    <property type="evidence" value="ECO:0007669"/>
    <property type="project" value="UniProtKB-KW"/>
</dbReference>
<gene>
    <name evidence="3" type="ORF">GT347_00870</name>
</gene>
<keyword evidence="3" id="KW-0378">Hydrolase</keyword>
<dbReference type="AlphaFoldDB" id="A0A857J128"/>
<dbReference type="Gene3D" id="3.90.850.10">
    <property type="entry name" value="Fumarylacetoacetase-like, C-terminal domain"/>
    <property type="match status" value="1"/>
</dbReference>
<dbReference type="InterPro" id="IPR036663">
    <property type="entry name" value="Fumarylacetoacetase_C_sf"/>
</dbReference>
<evidence type="ECO:0000256" key="1">
    <source>
        <dbReference type="ARBA" id="ARBA00022723"/>
    </source>
</evidence>
<sequence length="233" mass="24823">MSTTTTTYAIDPQKINSLPIAGSQTRFPVARIFCVGQNYAEHSREMGHNPDVEPPFFFQKPATAIVADGGKFPYPSISTNVHHEVEFVVAIGKGGKNIEEAEALTHVWGYAVGLDMTRRDLQGIAKKTGRPWELGKAFDNAAPCGAIYPVAQAGHPSSGSITLSVNGETRQNGDLSDMIWKVPGTIAYLSTLFELRAGDLIFTGTPSGVGAVQRGDHLIGAIAGLGEVQTEVV</sequence>
<feature type="domain" description="Fumarylacetoacetase-like C-terminal" evidence="2">
    <location>
        <begin position="32"/>
        <end position="233"/>
    </location>
</feature>
<dbReference type="GO" id="GO:0018773">
    <property type="term" value="F:acetylpyruvate hydrolase activity"/>
    <property type="evidence" value="ECO:0007669"/>
    <property type="project" value="TreeGrafter"/>
</dbReference>
<dbReference type="PANTHER" id="PTHR11820">
    <property type="entry name" value="ACYLPYRUVASE"/>
    <property type="match status" value="1"/>
</dbReference>
<keyword evidence="4" id="KW-1185">Reference proteome</keyword>
<dbReference type="PANTHER" id="PTHR11820:SF90">
    <property type="entry name" value="FLUTATHIONE S-TRANSFERASE"/>
    <property type="match status" value="1"/>
</dbReference>
<proteinExistence type="predicted"/>